<dbReference type="Gene3D" id="2.60.40.1120">
    <property type="entry name" value="Carboxypeptidase-like, regulatory domain"/>
    <property type="match status" value="1"/>
</dbReference>
<dbReference type="OrthoDB" id="9768177at2"/>
<evidence type="ECO:0000256" key="1">
    <source>
        <dbReference type="ARBA" id="ARBA00004571"/>
    </source>
</evidence>
<evidence type="ECO:0000256" key="4">
    <source>
        <dbReference type="ARBA" id="ARBA00022692"/>
    </source>
</evidence>
<dbReference type="AlphaFoldDB" id="A0A2S7T3Q2"/>
<feature type="domain" description="TonB-dependent receptor plug" evidence="10">
    <location>
        <begin position="113"/>
        <end position="217"/>
    </location>
</feature>
<evidence type="ECO:0000256" key="7">
    <source>
        <dbReference type="ARBA" id="ARBA00023237"/>
    </source>
</evidence>
<evidence type="ECO:0000313" key="11">
    <source>
        <dbReference type="EMBL" id="PQJ14550.1"/>
    </source>
</evidence>
<dbReference type="EMBL" id="MQVX01000001">
    <property type="protein sequence ID" value="PQJ14550.1"/>
    <property type="molecule type" value="Genomic_DNA"/>
</dbReference>
<comment type="subcellular location">
    <subcellularLocation>
        <location evidence="1 8">Cell outer membrane</location>
        <topology evidence="1 8">Multi-pass membrane protein</topology>
    </subcellularLocation>
</comment>
<evidence type="ECO:0000313" key="12">
    <source>
        <dbReference type="Proteomes" id="UP000239366"/>
    </source>
</evidence>
<dbReference type="InterPro" id="IPR039426">
    <property type="entry name" value="TonB-dep_rcpt-like"/>
</dbReference>
<dbReference type="PANTHER" id="PTHR30069:SF29">
    <property type="entry name" value="HEMOGLOBIN AND HEMOGLOBIN-HAPTOGLOBIN-BINDING PROTEIN 1-RELATED"/>
    <property type="match status" value="1"/>
</dbReference>
<dbReference type="SUPFAM" id="SSF56935">
    <property type="entry name" value="Porins"/>
    <property type="match status" value="1"/>
</dbReference>
<dbReference type="NCBIfam" id="TIGR04057">
    <property type="entry name" value="SusC_RagA_signa"/>
    <property type="match status" value="1"/>
</dbReference>
<proteinExistence type="inferred from homology"/>
<dbReference type="InterPro" id="IPR037066">
    <property type="entry name" value="Plug_dom_sf"/>
</dbReference>
<keyword evidence="12" id="KW-1185">Reference proteome</keyword>
<keyword evidence="6 8" id="KW-0472">Membrane</keyword>
<comment type="caution">
    <text evidence="11">The sequence shown here is derived from an EMBL/GenBank/DDBJ whole genome shotgun (WGS) entry which is preliminary data.</text>
</comment>
<dbReference type="GO" id="GO:0044718">
    <property type="term" value="P:siderophore transmembrane transport"/>
    <property type="evidence" value="ECO:0007669"/>
    <property type="project" value="TreeGrafter"/>
</dbReference>
<feature type="chain" id="PRO_5015592887" evidence="9">
    <location>
        <begin position="20"/>
        <end position="1006"/>
    </location>
</feature>
<keyword evidence="5 9" id="KW-0732">Signal</keyword>
<dbReference type="PROSITE" id="PS52016">
    <property type="entry name" value="TONB_DEPENDENT_REC_3"/>
    <property type="match status" value="1"/>
</dbReference>
<dbReference type="PANTHER" id="PTHR30069">
    <property type="entry name" value="TONB-DEPENDENT OUTER MEMBRANE RECEPTOR"/>
    <property type="match status" value="1"/>
</dbReference>
<keyword evidence="7 8" id="KW-0998">Cell outer membrane</keyword>
<dbReference type="InterPro" id="IPR012910">
    <property type="entry name" value="Plug_dom"/>
</dbReference>
<dbReference type="Proteomes" id="UP000239366">
    <property type="component" value="Unassembled WGS sequence"/>
</dbReference>
<organism evidence="11 12">
    <name type="scientific">Aureicoccus marinus</name>
    <dbReference type="NCBI Taxonomy" id="754435"/>
    <lineage>
        <taxon>Bacteria</taxon>
        <taxon>Pseudomonadati</taxon>
        <taxon>Bacteroidota</taxon>
        <taxon>Flavobacteriia</taxon>
        <taxon>Flavobacteriales</taxon>
        <taxon>Flavobacteriaceae</taxon>
        <taxon>Aureicoccus</taxon>
    </lineage>
</organism>
<dbReference type="GO" id="GO:0009279">
    <property type="term" value="C:cell outer membrane"/>
    <property type="evidence" value="ECO:0007669"/>
    <property type="project" value="UniProtKB-SubCell"/>
</dbReference>
<accession>A0A2S7T3Q2</accession>
<dbReference type="InterPro" id="IPR023996">
    <property type="entry name" value="TonB-dep_OMP_SusC/RagA"/>
</dbReference>
<dbReference type="SUPFAM" id="SSF49464">
    <property type="entry name" value="Carboxypeptidase regulatory domain-like"/>
    <property type="match status" value="1"/>
</dbReference>
<sequence length="1006" mass="109687">MKRELLLLVLAVFSCSIYAQKRVSGTVYDAGLNEPLPGVNVVVKGTAKGTSTDFDGNFVLSDVNVGDVLVFSYISFKTQEVTVSELAVYNVYLQEDLNSLDEVVVIGYGTQTKKEITGAVSVVGSETIEELNPQRIEQALQGQVAGVQITSSSGSPGAASNIRIRGISTNGDNRPLILVDGNVIEDLSVINPGDIESINVLKDATAGIYGVRAANGVVLITTKTGRRNTGLKFSYNAYGGFQETSRRLPLLNATEYALIVNEAHAAGGQPNPFPVVGNLGQGTDWQDRVFQRAPIFNHDISVSGGGEKSTYSASASLLTQDGIVGGDKANFKRWTTRINYNLDLFEKVKLTANLLYTGTERSALPENSLGSVLFNALNNAPTFSVRDANGDFTLAEGLGNEVINPVAQIANTFNDTDVQRISGKFGLDYEVLPNITAVTSLQFNYAEVEGRSFLPEVFYGSGKVFNIDRNVVSTSDNIFRDYTFDAFLNYDTILGENHDLKATLGMSVFKTRGKFSGFTGFDIPDNSFKNAFIENASDVVDNFINGGDEFDSRLLSYFARVQYNYAGKYLLSAVIRRDGSTAFGPRNRFGWFPSGSAGWVVSEEEFLRDSNFITFMKFRGSYGIVGNDRIPANAFRSVLSGEGAYVFDDQLLFGQAVGLISNPEIQWEEQKTLDVGVDMRLFKDHVNITADYFNRRTENLLVSPPVSGILGASAPGSGSPVVNAGTVENRGFEFAFGYDESINEDLSFGINYNVTFLDNEVISVNNGVGFIPGGAFGVGQEPPSRMEDGFPLGYFYGLETDGLFQNVGEVSAHATQANAAPGDLRFVDQNGDGVIDLDDRTYIGDPIPDATMGLNISVNYKNWDFGAYAFASIGNEIVRNYERNQPLVNRSVYTLNRWRGEGTSTTFPRVTTGATSNTLFSDFFVEDGSFVRIQNVQLGYTLPSDWMEKMGADSLRFYLSVNNLYTFTEYKGYDPSASSGAPIGGGIDQGFYPVPRTYFLGVNFKF</sequence>
<keyword evidence="3 8" id="KW-1134">Transmembrane beta strand</keyword>
<dbReference type="InterPro" id="IPR023997">
    <property type="entry name" value="TonB-dep_OMP_SusC/RagA_CS"/>
</dbReference>
<dbReference type="RefSeq" id="WP_105000182.1">
    <property type="nucleotide sequence ID" value="NZ_MQVX01000001.1"/>
</dbReference>
<evidence type="ECO:0000256" key="9">
    <source>
        <dbReference type="SAM" id="SignalP"/>
    </source>
</evidence>
<evidence type="ECO:0000256" key="2">
    <source>
        <dbReference type="ARBA" id="ARBA00022448"/>
    </source>
</evidence>
<reference evidence="12" key="1">
    <citation type="submission" date="2016-11" db="EMBL/GenBank/DDBJ databases">
        <title>Trade-off between light-utilization and light-protection in marine flavobacteria.</title>
        <authorList>
            <person name="Kumagai Y."/>
            <person name="Yoshizawa S."/>
            <person name="Kogure K."/>
        </authorList>
    </citation>
    <scope>NUCLEOTIDE SEQUENCE [LARGE SCALE GENOMIC DNA]</scope>
    <source>
        <strain evidence="12">SG-18</strain>
    </source>
</reference>
<gene>
    <name evidence="11" type="ORF">BST99_01200</name>
</gene>
<dbReference type="PROSITE" id="PS51257">
    <property type="entry name" value="PROKAR_LIPOPROTEIN"/>
    <property type="match status" value="1"/>
</dbReference>
<dbReference type="InterPro" id="IPR036942">
    <property type="entry name" value="Beta-barrel_TonB_sf"/>
</dbReference>
<dbReference type="NCBIfam" id="TIGR04056">
    <property type="entry name" value="OMP_RagA_SusC"/>
    <property type="match status" value="1"/>
</dbReference>
<feature type="signal peptide" evidence="9">
    <location>
        <begin position="1"/>
        <end position="19"/>
    </location>
</feature>
<dbReference type="Pfam" id="PF07715">
    <property type="entry name" value="Plug"/>
    <property type="match status" value="1"/>
</dbReference>
<dbReference type="Gene3D" id="2.170.130.10">
    <property type="entry name" value="TonB-dependent receptor, plug domain"/>
    <property type="match status" value="1"/>
</dbReference>
<protein>
    <submittedName>
        <fullName evidence="11">SusC/RagA family protein</fullName>
    </submittedName>
</protein>
<keyword evidence="4 8" id="KW-0812">Transmembrane</keyword>
<evidence type="ECO:0000256" key="8">
    <source>
        <dbReference type="PROSITE-ProRule" id="PRU01360"/>
    </source>
</evidence>
<evidence type="ECO:0000256" key="3">
    <source>
        <dbReference type="ARBA" id="ARBA00022452"/>
    </source>
</evidence>
<dbReference type="Pfam" id="PF13715">
    <property type="entry name" value="CarbopepD_reg_2"/>
    <property type="match status" value="1"/>
</dbReference>
<dbReference type="GO" id="GO:0015344">
    <property type="term" value="F:siderophore uptake transmembrane transporter activity"/>
    <property type="evidence" value="ECO:0007669"/>
    <property type="project" value="TreeGrafter"/>
</dbReference>
<dbReference type="Gene3D" id="2.40.170.20">
    <property type="entry name" value="TonB-dependent receptor, beta-barrel domain"/>
    <property type="match status" value="1"/>
</dbReference>
<keyword evidence="2 8" id="KW-0813">Transport</keyword>
<evidence type="ECO:0000256" key="6">
    <source>
        <dbReference type="ARBA" id="ARBA00023136"/>
    </source>
</evidence>
<comment type="similarity">
    <text evidence="8">Belongs to the TonB-dependent receptor family.</text>
</comment>
<evidence type="ECO:0000256" key="5">
    <source>
        <dbReference type="ARBA" id="ARBA00022729"/>
    </source>
</evidence>
<evidence type="ECO:0000259" key="10">
    <source>
        <dbReference type="Pfam" id="PF07715"/>
    </source>
</evidence>
<dbReference type="InterPro" id="IPR008969">
    <property type="entry name" value="CarboxyPept-like_regulatory"/>
</dbReference>
<name>A0A2S7T3Q2_9FLAO</name>